<dbReference type="Gene3D" id="1.10.443.10">
    <property type="entry name" value="Intergrase catalytic core"/>
    <property type="match status" value="1"/>
</dbReference>
<dbReference type="InterPro" id="IPR004107">
    <property type="entry name" value="Integrase_SAM-like_N"/>
</dbReference>
<dbReference type="EMBL" id="BK016169">
    <property type="protein sequence ID" value="DAF99610.1"/>
    <property type="molecule type" value="Genomic_DNA"/>
</dbReference>
<sequence>MAKKKTKALSNTSSRFKFRHQEVYHGVPIDIRAYTLDEFTKKLQAKYDEIDNGTIDRKTRLYDFANQWLETYKADSVGEDWFDNLSYLINNKIAPGIGNKPLGNIQAINVQGFLNDCSDYSREYIDKIFRATKQLFTAAYDNGGLDRDLVKQLVMPKGKKSKSRRSITDHERTTLLHVLSGDISEDFHQTKTFSVDPKPHRGNLFCKFILYCGLRPSEAAALLWCDIDFSTGILTVSKAWDKKGNIKYPKSDAGYRQIPVPDVFLSELRLYRRDPFEAAAAIGGQPPTLARRRAMWNNVRRLMNIGMGCRVYRNELVPPFPLADDFVMYNLRHTYCTDLEKAGVPINIACRLMGHSDISMTSRIYTHASVESLEIARNLIDERSKNSAPGTQAGTKLANR</sequence>
<name>A0A8S5UZ01_9CAUD</name>
<dbReference type="InterPro" id="IPR050090">
    <property type="entry name" value="Tyrosine_recombinase_XerCD"/>
</dbReference>
<evidence type="ECO:0000259" key="9">
    <source>
        <dbReference type="PROSITE" id="PS51898"/>
    </source>
</evidence>
<evidence type="ECO:0000256" key="7">
    <source>
        <dbReference type="ARBA" id="ARBA00023172"/>
    </source>
</evidence>
<keyword evidence="8" id="KW-1179">Viral genome integration</keyword>
<evidence type="ECO:0000256" key="1">
    <source>
        <dbReference type="ARBA" id="ARBA00008857"/>
    </source>
</evidence>
<comment type="similarity">
    <text evidence="1">Belongs to the 'phage' integrase family.</text>
</comment>
<dbReference type="Pfam" id="PF00589">
    <property type="entry name" value="Phage_integrase"/>
    <property type="match status" value="1"/>
</dbReference>
<dbReference type="InterPro" id="IPR011010">
    <property type="entry name" value="DNA_brk_join_enz"/>
</dbReference>
<evidence type="ECO:0000256" key="6">
    <source>
        <dbReference type="ARBA" id="ARBA00023125"/>
    </source>
</evidence>
<evidence type="ECO:0000256" key="3">
    <source>
        <dbReference type="ARBA" id="ARBA00022679"/>
    </source>
</evidence>
<evidence type="ECO:0000313" key="10">
    <source>
        <dbReference type="EMBL" id="DAF99610.1"/>
    </source>
</evidence>
<feature type="domain" description="Tyr recombinase" evidence="9">
    <location>
        <begin position="174"/>
        <end position="378"/>
    </location>
</feature>
<keyword evidence="4" id="KW-0378">Hydrolase</keyword>
<dbReference type="InterPro" id="IPR013762">
    <property type="entry name" value="Integrase-like_cat_sf"/>
</dbReference>
<evidence type="ECO:0000256" key="8">
    <source>
        <dbReference type="ARBA" id="ARBA00023195"/>
    </source>
</evidence>
<dbReference type="CDD" id="cd01189">
    <property type="entry name" value="INT_ICEBs1_C_like"/>
    <property type="match status" value="1"/>
</dbReference>
<dbReference type="GO" id="GO:0015074">
    <property type="term" value="P:DNA integration"/>
    <property type="evidence" value="ECO:0007669"/>
    <property type="project" value="UniProtKB-KW"/>
</dbReference>
<organism evidence="10">
    <name type="scientific">Siphoviridae sp. ctkKt3</name>
    <dbReference type="NCBI Taxonomy" id="2825642"/>
    <lineage>
        <taxon>Viruses</taxon>
        <taxon>Duplodnaviria</taxon>
        <taxon>Heunggongvirae</taxon>
        <taxon>Uroviricota</taxon>
        <taxon>Caudoviricetes</taxon>
    </lineage>
</organism>
<dbReference type="PANTHER" id="PTHR30349">
    <property type="entry name" value="PHAGE INTEGRASE-RELATED"/>
    <property type="match status" value="1"/>
</dbReference>
<dbReference type="GO" id="GO:0016787">
    <property type="term" value="F:hydrolase activity"/>
    <property type="evidence" value="ECO:0007669"/>
    <property type="project" value="UniProtKB-KW"/>
</dbReference>
<dbReference type="Pfam" id="PF14659">
    <property type="entry name" value="Phage_int_SAM_3"/>
    <property type="match status" value="1"/>
</dbReference>
<protein>
    <recommendedName>
        <fullName evidence="2">Integrase</fullName>
    </recommendedName>
</protein>
<dbReference type="GO" id="GO:0003677">
    <property type="term" value="F:DNA binding"/>
    <property type="evidence" value="ECO:0007669"/>
    <property type="project" value="UniProtKB-KW"/>
</dbReference>
<keyword evidence="7" id="KW-0233">DNA recombination</keyword>
<keyword evidence="8" id="KW-1160">Virus entry into host cell</keyword>
<dbReference type="GO" id="GO:0006310">
    <property type="term" value="P:DNA recombination"/>
    <property type="evidence" value="ECO:0007669"/>
    <property type="project" value="UniProtKB-KW"/>
</dbReference>
<reference evidence="10" key="1">
    <citation type="journal article" date="2021" name="Proc. Natl. Acad. Sci. U.S.A.">
        <title>A Catalog of Tens of Thousands of Viruses from Human Metagenomes Reveals Hidden Associations with Chronic Diseases.</title>
        <authorList>
            <person name="Tisza M.J."/>
            <person name="Buck C.B."/>
        </authorList>
    </citation>
    <scope>NUCLEOTIDE SEQUENCE</scope>
    <source>
        <strain evidence="10">CtkKt3</strain>
    </source>
</reference>
<keyword evidence="5" id="KW-0229">DNA integration</keyword>
<keyword evidence="6" id="KW-0238">DNA-binding</keyword>
<evidence type="ECO:0000256" key="5">
    <source>
        <dbReference type="ARBA" id="ARBA00022908"/>
    </source>
</evidence>
<evidence type="ECO:0000256" key="4">
    <source>
        <dbReference type="ARBA" id="ARBA00022801"/>
    </source>
</evidence>
<evidence type="ECO:0000256" key="2">
    <source>
        <dbReference type="ARBA" id="ARBA00016082"/>
    </source>
</evidence>
<dbReference type="GO" id="GO:0044826">
    <property type="term" value="P:viral genome integration into host DNA"/>
    <property type="evidence" value="ECO:0007669"/>
    <property type="project" value="UniProtKB-KW"/>
</dbReference>
<dbReference type="GO" id="GO:0075713">
    <property type="term" value="P:establishment of integrated proviral latency"/>
    <property type="evidence" value="ECO:0007669"/>
    <property type="project" value="UniProtKB-KW"/>
</dbReference>
<keyword evidence="3" id="KW-0808">Transferase</keyword>
<accession>A0A8S5UZ01</accession>
<dbReference type="PROSITE" id="PS51898">
    <property type="entry name" value="TYR_RECOMBINASE"/>
    <property type="match status" value="1"/>
</dbReference>
<dbReference type="Gene3D" id="1.10.150.130">
    <property type="match status" value="1"/>
</dbReference>
<proteinExistence type="inferred from homology"/>
<dbReference type="InterPro" id="IPR002104">
    <property type="entry name" value="Integrase_catalytic"/>
</dbReference>
<dbReference type="GO" id="GO:0016740">
    <property type="term" value="F:transferase activity"/>
    <property type="evidence" value="ECO:0007669"/>
    <property type="project" value="UniProtKB-KW"/>
</dbReference>
<dbReference type="SUPFAM" id="SSF56349">
    <property type="entry name" value="DNA breaking-rejoining enzymes"/>
    <property type="match status" value="1"/>
</dbReference>
<dbReference type="InterPro" id="IPR010998">
    <property type="entry name" value="Integrase_recombinase_N"/>
</dbReference>
<dbReference type="PANTHER" id="PTHR30349:SF64">
    <property type="entry name" value="PROPHAGE INTEGRASE INTD-RELATED"/>
    <property type="match status" value="1"/>
</dbReference>